<dbReference type="EMBL" id="JAATJH010000001">
    <property type="protein sequence ID" value="NJC24850.1"/>
    <property type="molecule type" value="Genomic_DNA"/>
</dbReference>
<dbReference type="Pfam" id="PF14345">
    <property type="entry name" value="GDYXXLXY"/>
    <property type="match status" value="1"/>
</dbReference>
<reference evidence="1 2" key="1">
    <citation type="submission" date="2020-03" db="EMBL/GenBank/DDBJ databases">
        <title>Genomic Encyclopedia of Type Strains, Phase IV (KMG-IV): sequencing the most valuable type-strain genomes for metagenomic binning, comparative biology and taxonomic classification.</title>
        <authorList>
            <person name="Goeker M."/>
        </authorList>
    </citation>
    <scope>NUCLEOTIDE SEQUENCE [LARGE SCALE GENOMIC DNA]</scope>
    <source>
        <strain evidence="1 2">DSM 105096</strain>
    </source>
</reference>
<evidence type="ECO:0000313" key="1">
    <source>
        <dbReference type="EMBL" id="NJC24850.1"/>
    </source>
</evidence>
<sequence length="161" mass="18152">MKPLTKLLIVGNLLAMLIYVAYSVQKSERLLDEGKLVLLRLAPADPRSLLQGDYMRLDYAITREVDRATDPKRGFLIVSVDGDGLGRLERVQQHNVPLAAREFPIRYLKKDWSVDIGADSYFFQEGRAEDYGAARYGGLVLDKAGNSLLQGLYSEDFVRIE</sequence>
<dbReference type="RefSeq" id="WP_168035653.1">
    <property type="nucleotide sequence ID" value="NZ_JAATJH010000001.1"/>
</dbReference>
<dbReference type="Proteomes" id="UP000770785">
    <property type="component" value="Unassembled WGS sequence"/>
</dbReference>
<proteinExistence type="predicted"/>
<dbReference type="InterPro" id="IPR025833">
    <property type="entry name" value="GDYXXLXY"/>
</dbReference>
<accession>A0ABX0X6K9</accession>
<evidence type="ECO:0000313" key="2">
    <source>
        <dbReference type="Proteomes" id="UP000770785"/>
    </source>
</evidence>
<comment type="caution">
    <text evidence="1">The sequence shown here is derived from an EMBL/GenBank/DDBJ whole genome shotgun (WGS) entry which is preliminary data.</text>
</comment>
<organism evidence="1 2">
    <name type="scientific">Neolewinella antarctica</name>
    <dbReference type="NCBI Taxonomy" id="442734"/>
    <lineage>
        <taxon>Bacteria</taxon>
        <taxon>Pseudomonadati</taxon>
        <taxon>Bacteroidota</taxon>
        <taxon>Saprospiria</taxon>
        <taxon>Saprospirales</taxon>
        <taxon>Lewinellaceae</taxon>
        <taxon>Neolewinella</taxon>
    </lineage>
</organism>
<protein>
    <submittedName>
        <fullName evidence="1">Membrane-anchored protein</fullName>
    </submittedName>
</protein>
<gene>
    <name evidence="1" type="ORF">GGR27_000331</name>
</gene>
<keyword evidence="2" id="KW-1185">Reference proteome</keyword>
<name>A0ABX0X6K9_9BACT</name>